<comment type="pathway">
    <text evidence="2 14">Glycan biosynthesis; trehalose biosynthesis.</text>
</comment>
<dbReference type="NCBIfam" id="TIGR02402">
    <property type="entry name" value="trehalose_TreZ"/>
    <property type="match status" value="1"/>
</dbReference>
<proteinExistence type="inferred from homology"/>
<keyword evidence="9 14" id="KW-0326">Glycosidase</keyword>
<evidence type="ECO:0000256" key="11">
    <source>
        <dbReference type="ARBA" id="ARBA00033284"/>
    </source>
</evidence>
<comment type="similarity">
    <text evidence="3 14">Belongs to the glycosyl hydrolase 13 family.</text>
</comment>
<evidence type="ECO:0000256" key="13">
    <source>
        <dbReference type="NCBIfam" id="TIGR02402"/>
    </source>
</evidence>
<dbReference type="SUPFAM" id="SSF51445">
    <property type="entry name" value="(Trans)glycosidases"/>
    <property type="match status" value="1"/>
</dbReference>
<evidence type="ECO:0000259" key="15">
    <source>
        <dbReference type="SMART" id="SM00642"/>
    </source>
</evidence>
<dbReference type="Pfam" id="PF02922">
    <property type="entry name" value="CBM_48"/>
    <property type="match status" value="1"/>
</dbReference>
<dbReference type="Pfam" id="PF00128">
    <property type="entry name" value="Alpha-amylase"/>
    <property type="match status" value="1"/>
</dbReference>
<name>A0ABU8VJR0_9BURK</name>
<dbReference type="InterPro" id="IPR017853">
    <property type="entry name" value="GH"/>
</dbReference>
<comment type="subcellular location">
    <subcellularLocation>
        <location evidence="1">Cytoplasm</location>
    </subcellularLocation>
</comment>
<dbReference type="SMART" id="SM00642">
    <property type="entry name" value="Aamy"/>
    <property type="match status" value="1"/>
</dbReference>
<dbReference type="InterPro" id="IPR044901">
    <property type="entry name" value="Trehalose_TreZ_E-set_sf"/>
</dbReference>
<comment type="catalytic activity">
    <reaction evidence="12 14">
        <text>hydrolysis of (1-&gt;4)-alpha-D-glucosidic linkage in 4-alpha-D-[(1-&gt;4)-alpha-D-glucanosyl]n trehalose to yield trehalose and (1-&gt;4)-alpha-D-glucan.</text>
        <dbReference type="EC" id="3.2.1.141"/>
    </reaction>
</comment>
<dbReference type="PIRSF" id="PIRSF006337">
    <property type="entry name" value="Trehalose_TreZ"/>
    <property type="match status" value="1"/>
</dbReference>
<protein>
    <recommendedName>
        <fullName evidence="5 13">Malto-oligosyltrehalose trehalohydrolase</fullName>
        <shortName evidence="14">MTHase</shortName>
        <ecNumber evidence="4 13">3.2.1.141</ecNumber>
    </recommendedName>
    <alternativeName>
        <fullName evidence="11 14">4-alpha-D-((1-&gt;4)-alpha-D-glucano)trehalose trehalohydrolase</fullName>
    </alternativeName>
    <alternativeName>
        <fullName evidence="10 14">Maltooligosyl trehalose trehalohydrolase</fullName>
    </alternativeName>
</protein>
<evidence type="ECO:0000256" key="10">
    <source>
        <dbReference type="ARBA" id="ARBA00032057"/>
    </source>
</evidence>
<evidence type="ECO:0000256" key="5">
    <source>
        <dbReference type="ARBA" id="ARBA00015938"/>
    </source>
</evidence>
<keyword evidence="6" id="KW-0963">Cytoplasm</keyword>
<evidence type="ECO:0000256" key="1">
    <source>
        <dbReference type="ARBA" id="ARBA00004496"/>
    </source>
</evidence>
<accession>A0ABU8VJR0</accession>
<evidence type="ECO:0000256" key="2">
    <source>
        <dbReference type="ARBA" id="ARBA00005199"/>
    </source>
</evidence>
<dbReference type="PANTHER" id="PTHR43651">
    <property type="entry name" value="1,4-ALPHA-GLUCAN-BRANCHING ENZYME"/>
    <property type="match status" value="1"/>
</dbReference>
<comment type="caution">
    <text evidence="16">The sequence shown here is derived from an EMBL/GenBank/DDBJ whole genome shotgun (WGS) entry which is preliminary data.</text>
</comment>
<dbReference type="Proteomes" id="UP001365846">
    <property type="component" value="Unassembled WGS sequence"/>
</dbReference>
<evidence type="ECO:0000256" key="4">
    <source>
        <dbReference type="ARBA" id="ARBA00012268"/>
    </source>
</evidence>
<evidence type="ECO:0000256" key="3">
    <source>
        <dbReference type="ARBA" id="ARBA00008061"/>
    </source>
</evidence>
<dbReference type="EC" id="3.2.1.141" evidence="4 13"/>
<dbReference type="SUPFAM" id="SSF81296">
    <property type="entry name" value="E set domains"/>
    <property type="match status" value="1"/>
</dbReference>
<reference evidence="16 17" key="1">
    <citation type="submission" date="2024-03" db="EMBL/GenBank/DDBJ databases">
        <title>Novel species of the genus Variovorax.</title>
        <authorList>
            <person name="Liu Q."/>
            <person name="Xin Y.-H."/>
        </authorList>
    </citation>
    <scope>NUCLEOTIDE SEQUENCE [LARGE SCALE GENOMIC DNA]</scope>
    <source>
        <strain evidence="16 17">KACC 18899</strain>
    </source>
</reference>
<dbReference type="GO" id="GO:0033942">
    <property type="term" value="F:4-alpha-D-(1-&gt;4)-alpha-D-glucanotrehalose trehalohydrolase activity"/>
    <property type="evidence" value="ECO:0007669"/>
    <property type="project" value="UniProtKB-EC"/>
</dbReference>
<dbReference type="Gene3D" id="1.10.10.760">
    <property type="entry name" value="E-set domains of sugar-utilizing enzymes"/>
    <property type="match status" value="1"/>
</dbReference>
<evidence type="ECO:0000313" key="16">
    <source>
        <dbReference type="EMBL" id="MEJ8813154.1"/>
    </source>
</evidence>
<evidence type="ECO:0000256" key="9">
    <source>
        <dbReference type="ARBA" id="ARBA00023295"/>
    </source>
</evidence>
<sequence length="618" mass="68623">MHAMPFGAEPVAVGRGVRFRLWAPSVPTVVLEWSLAGSWREAAMQRTPDGWHECVVPEAGTGDRYRYRLPDGLRVPDPASRRNPDDVHGPSEVVDPREYAWSDDEWTGRPWREAVIYELHIGAFTPEGTFKAAQRRLADLAALGITAVELMPLADFPGKRNWGYDGVLPFAPDAVYGTPSELKAFVGAAHGLGLMVLIDVVYNHFGPEGNYLHAYCPEFFNPERQTPWGAAIHFDGPGSRTVRDFFVHNALYWIEEYRFDGLRMDAVHAIHDRSATPIVEEICAALQQGPGRHREIHVVLENDRNEAHRLERDWDGSPLVATAQWNDDLHHAAHVLLTGETDGYYADYAQRPLEQFGLALAQGFVYTGQPSPFRGGEARGEACEHLPPAAFVSFLQTHDQIGNRAFGERIDALTDPVRLLAARACVLLSPHTPMLFMGEEYAALTPFHYFCDFGPELAAAVAAGRREEFGAFASFSRDGRKRSLPDPNAEATFLASHLDEAQHRSGWHAEALREIGGLLVLRQIELVPRFGTGTHVLSWSCEGDALRIVWKLDEGHRDGHPSAHLHLIANFGKTTNRVAWPPGRIVHMLRAMEVAGDKAALQLQPGGVCASIDEAWHE</sequence>
<dbReference type="InterPro" id="IPR012768">
    <property type="entry name" value="Trehalose_TreZ"/>
</dbReference>
<keyword evidence="8" id="KW-0119">Carbohydrate metabolism</keyword>
<dbReference type="InterPro" id="IPR013783">
    <property type="entry name" value="Ig-like_fold"/>
</dbReference>
<keyword evidence="17" id="KW-1185">Reference proteome</keyword>
<evidence type="ECO:0000313" key="17">
    <source>
        <dbReference type="Proteomes" id="UP001365846"/>
    </source>
</evidence>
<evidence type="ECO:0000256" key="7">
    <source>
        <dbReference type="ARBA" id="ARBA00022801"/>
    </source>
</evidence>
<gene>
    <name evidence="16" type="primary">treZ</name>
    <name evidence="16" type="ORF">WKW77_18860</name>
</gene>
<dbReference type="Gene3D" id="2.60.40.10">
    <property type="entry name" value="Immunoglobulins"/>
    <property type="match status" value="1"/>
</dbReference>
<evidence type="ECO:0000256" key="6">
    <source>
        <dbReference type="ARBA" id="ARBA00022490"/>
    </source>
</evidence>
<dbReference type="PANTHER" id="PTHR43651:SF11">
    <property type="entry name" value="MALTO-OLIGOSYLTREHALOSE TREHALOHYDROLASE"/>
    <property type="match status" value="1"/>
</dbReference>
<evidence type="ECO:0000256" key="12">
    <source>
        <dbReference type="ARBA" id="ARBA00034013"/>
    </source>
</evidence>
<dbReference type="InterPro" id="IPR004193">
    <property type="entry name" value="Glyco_hydro_13_N"/>
</dbReference>
<dbReference type="CDD" id="cd11325">
    <property type="entry name" value="AmyAc_GTHase"/>
    <property type="match status" value="1"/>
</dbReference>
<dbReference type="CDD" id="cd02853">
    <property type="entry name" value="E_set_MTHase_like_N"/>
    <property type="match status" value="1"/>
</dbReference>
<dbReference type="RefSeq" id="WP_340358401.1">
    <property type="nucleotide sequence ID" value="NZ_JBBKZU010000008.1"/>
</dbReference>
<dbReference type="InterPro" id="IPR006047">
    <property type="entry name" value="GH13_cat_dom"/>
</dbReference>
<keyword evidence="7 14" id="KW-0378">Hydrolase</keyword>
<dbReference type="InterPro" id="IPR014756">
    <property type="entry name" value="Ig_E-set"/>
</dbReference>
<evidence type="ECO:0000256" key="8">
    <source>
        <dbReference type="ARBA" id="ARBA00023277"/>
    </source>
</evidence>
<organism evidence="16 17">
    <name type="scientific">Variovorax ureilyticus</name>
    <dbReference type="NCBI Taxonomy" id="1836198"/>
    <lineage>
        <taxon>Bacteria</taxon>
        <taxon>Pseudomonadati</taxon>
        <taxon>Pseudomonadota</taxon>
        <taxon>Betaproteobacteria</taxon>
        <taxon>Burkholderiales</taxon>
        <taxon>Comamonadaceae</taxon>
        <taxon>Variovorax</taxon>
    </lineage>
</organism>
<dbReference type="EMBL" id="JBBKZU010000008">
    <property type="protein sequence ID" value="MEJ8813154.1"/>
    <property type="molecule type" value="Genomic_DNA"/>
</dbReference>
<dbReference type="Gene3D" id="3.20.20.80">
    <property type="entry name" value="Glycosidases"/>
    <property type="match status" value="1"/>
</dbReference>
<feature type="domain" description="Glycosyl hydrolase family 13 catalytic" evidence="15">
    <location>
        <begin position="118"/>
        <end position="465"/>
    </location>
</feature>
<evidence type="ECO:0000256" key="14">
    <source>
        <dbReference type="PIRNR" id="PIRNR006337"/>
    </source>
</evidence>